<dbReference type="RefSeq" id="WP_168757229.1">
    <property type="nucleotide sequence ID" value="NZ_CP051487.1"/>
</dbReference>
<keyword evidence="1" id="KW-0472">Membrane</keyword>
<evidence type="ECO:0000313" key="3">
    <source>
        <dbReference type="Proteomes" id="UP000501367"/>
    </source>
</evidence>
<evidence type="ECO:0000313" key="2">
    <source>
        <dbReference type="EMBL" id="QJC77531.1"/>
    </source>
</evidence>
<dbReference type="GeneID" id="72192763"/>
<proteinExistence type="predicted"/>
<gene>
    <name evidence="2" type="ORF">HGP31_04230</name>
</gene>
<feature type="transmembrane region" description="Helical" evidence="1">
    <location>
        <begin position="33"/>
        <end position="54"/>
    </location>
</feature>
<dbReference type="KEGG" id="pum:HGP31_04230"/>
<organism evidence="2 3">
    <name type="scientific">Pseudomonas umsongensis</name>
    <dbReference type="NCBI Taxonomy" id="198618"/>
    <lineage>
        <taxon>Bacteria</taxon>
        <taxon>Pseudomonadati</taxon>
        <taxon>Pseudomonadota</taxon>
        <taxon>Gammaproteobacteria</taxon>
        <taxon>Pseudomonadales</taxon>
        <taxon>Pseudomonadaceae</taxon>
        <taxon>Pseudomonas</taxon>
    </lineage>
</organism>
<name>A0AAE7DCU9_9PSED</name>
<dbReference type="Proteomes" id="UP000501367">
    <property type="component" value="Chromosome"/>
</dbReference>
<reference evidence="2 3" key="1">
    <citation type="submission" date="2020-04" db="EMBL/GenBank/DDBJ databases">
        <authorList>
            <person name="Yao Y."/>
            <person name="He Z."/>
        </authorList>
    </citation>
    <scope>NUCLEOTIDE SEQUENCE [LARGE SCALE GENOMIC DNA]</scope>
    <source>
        <strain evidence="2 3">CY-1</strain>
    </source>
</reference>
<keyword evidence="1" id="KW-0812">Transmembrane</keyword>
<protein>
    <submittedName>
        <fullName evidence="2">Uncharacterized protein</fullName>
    </submittedName>
</protein>
<evidence type="ECO:0000256" key="1">
    <source>
        <dbReference type="SAM" id="Phobius"/>
    </source>
</evidence>
<accession>A0AAE7DCU9</accession>
<dbReference type="EMBL" id="CP051487">
    <property type="protein sequence ID" value="QJC77531.1"/>
    <property type="molecule type" value="Genomic_DNA"/>
</dbReference>
<dbReference type="AlphaFoldDB" id="A0AAE7DCU9"/>
<keyword evidence="1" id="KW-1133">Transmembrane helix</keyword>
<sequence length="59" mass="6440">MFPQEGDLKGIRTVFVASEQAPSPQKLCFGGKVSSKVTTCVGLLVCWFAGLVIFKTRFD</sequence>